<evidence type="ECO:0000313" key="2">
    <source>
        <dbReference type="EMBL" id="GHB23735.1"/>
    </source>
</evidence>
<dbReference type="Proteomes" id="UP000637980">
    <property type="component" value="Unassembled WGS sequence"/>
</dbReference>
<accession>A0ABQ3E7K7</accession>
<organism evidence="2 3">
    <name type="scientific">Pseudovibrio japonicus</name>
    <dbReference type="NCBI Taxonomy" id="366534"/>
    <lineage>
        <taxon>Bacteria</taxon>
        <taxon>Pseudomonadati</taxon>
        <taxon>Pseudomonadota</taxon>
        <taxon>Alphaproteobacteria</taxon>
        <taxon>Hyphomicrobiales</taxon>
        <taxon>Stappiaceae</taxon>
        <taxon>Pseudovibrio</taxon>
    </lineage>
</organism>
<comment type="caution">
    <text evidence="2">The sequence shown here is derived from an EMBL/GenBank/DDBJ whole genome shotgun (WGS) entry which is preliminary data.</text>
</comment>
<reference evidence="3" key="1">
    <citation type="journal article" date="2019" name="Int. J. Syst. Evol. Microbiol.">
        <title>The Global Catalogue of Microorganisms (GCM) 10K type strain sequencing project: providing services to taxonomists for standard genome sequencing and annotation.</title>
        <authorList>
            <consortium name="The Broad Institute Genomics Platform"/>
            <consortium name="The Broad Institute Genome Sequencing Center for Infectious Disease"/>
            <person name="Wu L."/>
            <person name="Ma J."/>
        </authorList>
    </citation>
    <scope>NUCLEOTIDE SEQUENCE [LARGE SCALE GENOMIC DNA]</scope>
    <source>
        <strain evidence="3">KCTC 12861</strain>
    </source>
</reference>
<sequence length="60" mass="6850">MRVSKDMPFKNNTNLISQFLRVAPEQLGFSGPEEAEMNSCLGRHEPSRDRTNDQILVNET</sequence>
<dbReference type="EMBL" id="BMXE01000002">
    <property type="protein sequence ID" value="GHB23735.1"/>
    <property type="molecule type" value="Genomic_DNA"/>
</dbReference>
<feature type="compositionally biased region" description="Basic and acidic residues" evidence="1">
    <location>
        <begin position="42"/>
        <end position="52"/>
    </location>
</feature>
<evidence type="ECO:0000313" key="3">
    <source>
        <dbReference type="Proteomes" id="UP000637980"/>
    </source>
</evidence>
<name>A0ABQ3E7K7_9HYPH</name>
<protein>
    <submittedName>
        <fullName evidence="2">Uncharacterized protein</fullName>
    </submittedName>
</protein>
<evidence type="ECO:0000256" key="1">
    <source>
        <dbReference type="SAM" id="MobiDB-lite"/>
    </source>
</evidence>
<proteinExistence type="predicted"/>
<gene>
    <name evidence="2" type="ORF">GCM10007094_09550</name>
</gene>
<feature type="region of interest" description="Disordered" evidence="1">
    <location>
        <begin position="30"/>
        <end position="60"/>
    </location>
</feature>
<keyword evidence="3" id="KW-1185">Reference proteome</keyword>